<sequence>MMRFTVRYIPLSKIKPGLPVGMTARLRYLRHLMWDGLHLIVVQKDRKDGQYRILLGNDRYEYLRNHTKKLTAPCIVDESKLGARLQNWLQRFTRKPPTADPASASALKRLTPSSWAIVRAYLKEDHRFKQLSRKQQAQVLLLAVRHKQMVVSAMKSKTDQLLASQINGKG</sequence>
<accession>A0ABS5CCV5</accession>
<evidence type="ECO:0000313" key="1">
    <source>
        <dbReference type="EMBL" id="MBP3963832.1"/>
    </source>
</evidence>
<proteinExistence type="predicted"/>
<comment type="caution">
    <text evidence="1">The sequence shown here is derived from an EMBL/GenBank/DDBJ whole genome shotgun (WGS) entry which is preliminary data.</text>
</comment>
<evidence type="ECO:0000313" key="2">
    <source>
        <dbReference type="Proteomes" id="UP000673394"/>
    </source>
</evidence>
<reference evidence="1 2" key="1">
    <citation type="submission" date="2021-04" db="EMBL/GenBank/DDBJ databases">
        <title>Paenibacillus sp. DLE-14 whole genome sequence.</title>
        <authorList>
            <person name="Ham Y.J."/>
        </authorList>
    </citation>
    <scope>NUCLEOTIDE SEQUENCE [LARGE SCALE GENOMIC DNA]</scope>
    <source>
        <strain evidence="1 2">DLE-14</strain>
    </source>
</reference>
<name>A0ABS5CCV5_9BACL</name>
<dbReference type="Proteomes" id="UP000673394">
    <property type="component" value="Unassembled WGS sequence"/>
</dbReference>
<dbReference type="RefSeq" id="WP_210658623.1">
    <property type="nucleotide sequence ID" value="NZ_JAGKSP010000005.1"/>
</dbReference>
<dbReference type="EMBL" id="JAGKSP010000005">
    <property type="protein sequence ID" value="MBP3963832.1"/>
    <property type="molecule type" value="Genomic_DNA"/>
</dbReference>
<evidence type="ECO:0008006" key="3">
    <source>
        <dbReference type="Google" id="ProtNLM"/>
    </source>
</evidence>
<organism evidence="1 2">
    <name type="scientific">Paenibacillus lignilyticus</name>
    <dbReference type="NCBI Taxonomy" id="1172615"/>
    <lineage>
        <taxon>Bacteria</taxon>
        <taxon>Bacillati</taxon>
        <taxon>Bacillota</taxon>
        <taxon>Bacilli</taxon>
        <taxon>Bacillales</taxon>
        <taxon>Paenibacillaceae</taxon>
        <taxon>Paenibacillus</taxon>
    </lineage>
</organism>
<gene>
    <name evidence="1" type="ORF">I8J30_14035</name>
</gene>
<keyword evidence="2" id="KW-1185">Reference proteome</keyword>
<protein>
    <recommendedName>
        <fullName evidence="3">ParB/Sulfiredoxin domain-containing protein</fullName>
    </recommendedName>
</protein>